<evidence type="ECO:0000313" key="5">
    <source>
        <dbReference type="Proteomes" id="UP001190700"/>
    </source>
</evidence>
<evidence type="ECO:0000256" key="2">
    <source>
        <dbReference type="PROSITE-ProRule" id="PRU00235"/>
    </source>
</evidence>
<dbReference type="Pfam" id="PF25390">
    <property type="entry name" value="WD40_RLD"/>
    <property type="match status" value="1"/>
</dbReference>
<proteinExistence type="predicted"/>
<sequence>MRCLSLSFRKHASLLGACAAPCALKFSQKPFCSETGGDNPEQGPGHKATLGLFSWGRGESGVLGHSSDRDESLPRQVYAAPLEGKDLLLECGLFHSAIVSDGDLWMWGKGSGGRLGQGDEEWAHEPQMVQSVREISGEPLAQMSLGGLHSSGVTPSGQVFTWGHGGFGALGHGAFKNSLLPQLVKGPWQGGGRIVATSCGGAHTLALSSEGEVYSWGRDEGEGRLGLCPDNEDLILHNAVPFPSRVFDLPPARQISAGGFHSLAVTDGDVPRVYSWGANENGELGLGQDDEGGWQPISIEEFEGVPMTSVGAGGFHSVALTQKGEVPSLPPCSVAGSCCAYF</sequence>
<dbReference type="InterPro" id="IPR051625">
    <property type="entry name" value="Signaling_Regulatory_Domain"/>
</dbReference>
<organism evidence="4 5">
    <name type="scientific">Cymbomonas tetramitiformis</name>
    <dbReference type="NCBI Taxonomy" id="36881"/>
    <lineage>
        <taxon>Eukaryota</taxon>
        <taxon>Viridiplantae</taxon>
        <taxon>Chlorophyta</taxon>
        <taxon>Pyramimonadophyceae</taxon>
        <taxon>Pyramimonadales</taxon>
        <taxon>Pyramimonadaceae</taxon>
        <taxon>Cymbomonas</taxon>
    </lineage>
</organism>
<comment type="caution">
    <text evidence="4">The sequence shown here is derived from an EMBL/GenBank/DDBJ whole genome shotgun (WGS) entry which is preliminary data.</text>
</comment>
<dbReference type="PROSITE" id="PS00626">
    <property type="entry name" value="RCC1_2"/>
    <property type="match status" value="1"/>
</dbReference>
<feature type="repeat" description="RCC1" evidence="2">
    <location>
        <begin position="102"/>
        <end position="156"/>
    </location>
</feature>
<dbReference type="PROSITE" id="PS50012">
    <property type="entry name" value="RCC1_3"/>
    <property type="match status" value="5"/>
</dbReference>
<dbReference type="PANTHER" id="PTHR22872">
    <property type="entry name" value="BTK-BINDING PROTEIN-RELATED"/>
    <property type="match status" value="1"/>
</dbReference>
<evidence type="ECO:0000313" key="4">
    <source>
        <dbReference type="EMBL" id="KAK3259965.1"/>
    </source>
</evidence>
<feature type="domain" description="RCC1-like" evidence="3">
    <location>
        <begin position="52"/>
        <end position="326"/>
    </location>
</feature>
<feature type="repeat" description="RCC1" evidence="2">
    <location>
        <begin position="157"/>
        <end position="210"/>
    </location>
</feature>
<dbReference type="EMBL" id="LGRX02018344">
    <property type="protein sequence ID" value="KAK3259965.1"/>
    <property type="molecule type" value="Genomic_DNA"/>
</dbReference>
<dbReference type="Proteomes" id="UP001190700">
    <property type="component" value="Unassembled WGS sequence"/>
</dbReference>
<dbReference type="SUPFAM" id="SSF50985">
    <property type="entry name" value="RCC1/BLIP-II"/>
    <property type="match status" value="1"/>
</dbReference>
<feature type="repeat" description="RCC1" evidence="2">
    <location>
        <begin position="211"/>
        <end position="268"/>
    </location>
</feature>
<dbReference type="InterPro" id="IPR009091">
    <property type="entry name" value="RCC1/BLIP-II"/>
</dbReference>
<accession>A0AAE0FI95</accession>
<protein>
    <recommendedName>
        <fullName evidence="3">RCC1-like domain-containing protein</fullName>
    </recommendedName>
</protein>
<dbReference type="AlphaFoldDB" id="A0AAE0FI95"/>
<name>A0AAE0FI95_9CHLO</name>
<dbReference type="InterPro" id="IPR058923">
    <property type="entry name" value="RCC1-like_dom"/>
</dbReference>
<keyword evidence="1" id="KW-0677">Repeat</keyword>
<dbReference type="PRINTS" id="PR00633">
    <property type="entry name" value="RCCNDNSATION"/>
</dbReference>
<evidence type="ECO:0000259" key="3">
    <source>
        <dbReference type="Pfam" id="PF25390"/>
    </source>
</evidence>
<feature type="repeat" description="RCC1" evidence="2">
    <location>
        <begin position="50"/>
        <end position="102"/>
    </location>
</feature>
<feature type="repeat" description="RCC1" evidence="2">
    <location>
        <begin position="271"/>
        <end position="323"/>
    </location>
</feature>
<dbReference type="InterPro" id="IPR000408">
    <property type="entry name" value="Reg_chr_condens"/>
</dbReference>
<dbReference type="Gene3D" id="2.130.10.30">
    <property type="entry name" value="Regulator of chromosome condensation 1/beta-lactamase-inhibitor protein II"/>
    <property type="match status" value="1"/>
</dbReference>
<evidence type="ECO:0000256" key="1">
    <source>
        <dbReference type="ARBA" id="ARBA00022737"/>
    </source>
</evidence>
<keyword evidence="5" id="KW-1185">Reference proteome</keyword>
<gene>
    <name evidence="4" type="ORF">CYMTET_31061</name>
</gene>
<reference evidence="4 5" key="1">
    <citation type="journal article" date="2015" name="Genome Biol. Evol.">
        <title>Comparative Genomics of a Bacterivorous Green Alga Reveals Evolutionary Causalities and Consequences of Phago-Mixotrophic Mode of Nutrition.</title>
        <authorList>
            <person name="Burns J.A."/>
            <person name="Paasch A."/>
            <person name="Narechania A."/>
            <person name="Kim E."/>
        </authorList>
    </citation>
    <scope>NUCLEOTIDE SEQUENCE [LARGE SCALE GENOMIC DNA]</scope>
    <source>
        <strain evidence="4 5">PLY_AMNH</strain>
    </source>
</reference>